<dbReference type="AlphaFoldDB" id="B8HQM3"/>
<dbReference type="OrthoDB" id="7060229at2"/>
<dbReference type="SUPFAM" id="SSF52172">
    <property type="entry name" value="CheY-like"/>
    <property type="match status" value="1"/>
</dbReference>
<reference evidence="3" key="1">
    <citation type="submission" date="2009-01" db="EMBL/GenBank/DDBJ databases">
        <title>Complete sequence of chromosome Cyanothece sp. PCC 7425.</title>
        <authorList>
            <consortium name="US DOE Joint Genome Institute"/>
            <person name="Lucas S."/>
            <person name="Copeland A."/>
            <person name="Lapidus A."/>
            <person name="Glavina del Rio T."/>
            <person name="Dalin E."/>
            <person name="Tice H."/>
            <person name="Bruce D."/>
            <person name="Goodwin L."/>
            <person name="Pitluck S."/>
            <person name="Sims D."/>
            <person name="Meineke L."/>
            <person name="Brettin T."/>
            <person name="Detter J.C."/>
            <person name="Han C."/>
            <person name="Larimer F."/>
            <person name="Land M."/>
            <person name="Hauser L."/>
            <person name="Kyrpides N."/>
            <person name="Ovchinnikova G."/>
            <person name="Liberton M."/>
            <person name="Stoeckel J."/>
            <person name="Banerjee A."/>
            <person name="Singh A."/>
            <person name="Page L."/>
            <person name="Sato H."/>
            <person name="Zhao L."/>
            <person name="Sherman L."/>
            <person name="Pakrasi H."/>
            <person name="Richardson P."/>
        </authorList>
    </citation>
    <scope>NUCLEOTIDE SEQUENCE</scope>
    <source>
        <strain evidence="3">PCC 7425</strain>
    </source>
</reference>
<evidence type="ECO:0000313" key="3">
    <source>
        <dbReference type="EMBL" id="ACL44013.1"/>
    </source>
</evidence>
<proteinExistence type="predicted"/>
<dbReference type="KEGG" id="cyn:Cyan7425_1643"/>
<dbReference type="Gene3D" id="3.40.50.2300">
    <property type="match status" value="1"/>
</dbReference>
<dbReference type="InterPro" id="IPR001789">
    <property type="entry name" value="Sig_transdc_resp-reg_receiver"/>
</dbReference>
<dbReference type="STRING" id="395961.Cyan7425_1643"/>
<sequence length="130" mass="14615">MKVLIVESELLIAWAIQEELEALGYEVVKIAKTVSQAVVILQDCSVDLVLISLPPNVEDTPYRYILNQGLSSYFIFLTTSVDQQSKDWQTAPPDRVQVLRKPFLPQELVRWIASLYPLPEPDSSLSANVA</sequence>
<name>B8HQM3_CYAP4</name>
<dbReference type="InterPro" id="IPR011006">
    <property type="entry name" value="CheY-like_superfamily"/>
</dbReference>
<dbReference type="EMBL" id="CP001344">
    <property type="protein sequence ID" value="ACL44013.1"/>
    <property type="molecule type" value="Genomic_DNA"/>
</dbReference>
<feature type="domain" description="Response regulatory" evidence="2">
    <location>
        <begin position="2"/>
        <end position="116"/>
    </location>
</feature>
<dbReference type="GO" id="GO:0000160">
    <property type="term" value="P:phosphorelay signal transduction system"/>
    <property type="evidence" value="ECO:0007669"/>
    <property type="project" value="InterPro"/>
</dbReference>
<protein>
    <submittedName>
        <fullName evidence="3">Response regulator receiver protein</fullName>
    </submittedName>
</protein>
<dbReference type="HOGENOM" id="CLU_1934554_0_0_3"/>
<evidence type="ECO:0000259" key="2">
    <source>
        <dbReference type="PROSITE" id="PS50110"/>
    </source>
</evidence>
<organism evidence="3">
    <name type="scientific">Cyanothece sp. (strain PCC 7425 / ATCC 29141)</name>
    <dbReference type="NCBI Taxonomy" id="395961"/>
    <lineage>
        <taxon>Bacteria</taxon>
        <taxon>Bacillati</taxon>
        <taxon>Cyanobacteriota</taxon>
        <taxon>Cyanophyceae</taxon>
        <taxon>Gomontiellales</taxon>
        <taxon>Cyanothecaceae</taxon>
        <taxon>Cyanothece</taxon>
    </lineage>
</organism>
<dbReference type="PROSITE" id="PS50110">
    <property type="entry name" value="RESPONSE_REGULATORY"/>
    <property type="match status" value="1"/>
</dbReference>
<gene>
    <name evidence="3" type="ordered locus">Cyan7425_1643</name>
</gene>
<evidence type="ECO:0000256" key="1">
    <source>
        <dbReference type="PROSITE-ProRule" id="PRU00169"/>
    </source>
</evidence>
<accession>B8HQM3</accession>
<comment type="caution">
    <text evidence="1">Lacks conserved residue(s) required for the propagation of feature annotation.</text>
</comment>